<evidence type="ECO:0000313" key="2">
    <source>
        <dbReference type="EMBL" id="WBW70608.1"/>
    </source>
</evidence>
<sequence>MSWLKLRSPNILTGVCLKPLGCIRNYSQKIDKTPKLLTPIGLSNSPLDSSDKSKQSKLTASQRQDKILREMRGSIVQDISEVQEKNGKLFYAPPRVFKKEASLWMYNFEGKSLSSEKVNLYKKCQGRPSVLLLFVNSYGENQCKQWIQNLDKITEFPVFFFNVQSNIMKYFLTRLFSGSIKSSLPSKESWNNYVISLNKRLRYPEIQWNNRLVGNVFLLDESCKIRWAGTGFPTNEELKEFHAACKYLQSQSSKV</sequence>
<dbReference type="InterPro" id="IPR007849">
    <property type="entry name" value="ATP10"/>
</dbReference>
<evidence type="ECO:0000256" key="1">
    <source>
        <dbReference type="SAM" id="MobiDB-lite"/>
    </source>
</evidence>
<organism evidence="2 3">
    <name type="scientific">Schizosaccharomyces osmophilus</name>
    <dbReference type="NCBI Taxonomy" id="2545709"/>
    <lineage>
        <taxon>Eukaryota</taxon>
        <taxon>Fungi</taxon>
        <taxon>Dikarya</taxon>
        <taxon>Ascomycota</taxon>
        <taxon>Taphrinomycotina</taxon>
        <taxon>Schizosaccharomycetes</taxon>
        <taxon>Schizosaccharomycetales</taxon>
        <taxon>Schizosaccharomycetaceae</taxon>
        <taxon>Schizosaccharomyces</taxon>
    </lineage>
</organism>
<dbReference type="GO" id="GO:0005743">
    <property type="term" value="C:mitochondrial inner membrane"/>
    <property type="evidence" value="ECO:0007669"/>
    <property type="project" value="TreeGrafter"/>
</dbReference>
<dbReference type="KEGG" id="som:SOMG_01672"/>
<dbReference type="AlphaFoldDB" id="A0AAF0ATP0"/>
<dbReference type="Pfam" id="PF05176">
    <property type="entry name" value="ATP-synt_10"/>
    <property type="match status" value="1"/>
</dbReference>
<dbReference type="PANTHER" id="PTHR28106">
    <property type="entry name" value="MITOCHONDRIAL ATPASE COMPLEX SUBUNIT ATP10"/>
    <property type="match status" value="1"/>
</dbReference>
<dbReference type="GeneID" id="80875154"/>
<dbReference type="EMBL" id="CP115611">
    <property type="protein sequence ID" value="WBW70608.1"/>
    <property type="molecule type" value="Genomic_DNA"/>
</dbReference>
<evidence type="ECO:0000313" key="3">
    <source>
        <dbReference type="Proteomes" id="UP001212411"/>
    </source>
</evidence>
<proteinExistence type="predicted"/>
<dbReference type="RefSeq" id="XP_056034851.1">
    <property type="nucleotide sequence ID" value="XM_056180465.1"/>
</dbReference>
<keyword evidence="3" id="KW-1185">Reference proteome</keyword>
<reference evidence="2 3" key="1">
    <citation type="journal article" date="2023" name="G3 (Bethesda)">
        <title>A high-quality reference genome for the fission yeast Schizosaccharomyces osmophilus.</title>
        <authorList>
            <person name="Jia G.S."/>
            <person name="Zhang W.C."/>
            <person name="Liang Y."/>
            <person name="Liu X.H."/>
            <person name="Rhind N."/>
            <person name="Pidoux A."/>
            <person name="Brysch-Herzberg M."/>
            <person name="Du L.L."/>
        </authorList>
    </citation>
    <scope>NUCLEOTIDE SEQUENCE [LARGE SCALE GENOMIC DNA]</scope>
    <source>
        <strain evidence="2 3">CBS 15793</strain>
    </source>
</reference>
<gene>
    <name evidence="2" type="primary">atp10</name>
    <name evidence="2" type="ORF">SOMG_01672</name>
</gene>
<feature type="region of interest" description="Disordered" evidence="1">
    <location>
        <begin position="41"/>
        <end position="62"/>
    </location>
</feature>
<dbReference type="GO" id="GO:0033615">
    <property type="term" value="P:mitochondrial proton-transporting ATP synthase complex assembly"/>
    <property type="evidence" value="ECO:0007669"/>
    <property type="project" value="TreeGrafter"/>
</dbReference>
<protein>
    <submittedName>
        <fullName evidence="2">Mitochondrial F1-FO ATP synthase chaperone Atp10</fullName>
    </submittedName>
</protein>
<accession>A0AAF0ATP0</accession>
<dbReference type="PANTHER" id="PTHR28106:SF1">
    <property type="entry name" value="MITOCHONDRIAL ATPASE COMPLEX SUBUNIT ATP10"/>
    <property type="match status" value="1"/>
</dbReference>
<dbReference type="Proteomes" id="UP001212411">
    <property type="component" value="Chromosome 1"/>
</dbReference>
<name>A0AAF0ATP0_9SCHI</name>